<feature type="transmembrane region" description="Helical" evidence="1">
    <location>
        <begin position="7"/>
        <end position="23"/>
    </location>
</feature>
<protein>
    <recommendedName>
        <fullName evidence="2">Major facilitator superfamily (MFS) profile domain-containing protein</fullName>
    </recommendedName>
</protein>
<keyword evidence="1" id="KW-0812">Transmembrane</keyword>
<dbReference type="AlphaFoldDB" id="X1D080"/>
<accession>X1D080</accession>
<dbReference type="InterPro" id="IPR011701">
    <property type="entry name" value="MFS"/>
</dbReference>
<evidence type="ECO:0000259" key="2">
    <source>
        <dbReference type="PROSITE" id="PS50850"/>
    </source>
</evidence>
<dbReference type="GO" id="GO:0022857">
    <property type="term" value="F:transmembrane transporter activity"/>
    <property type="evidence" value="ECO:0007669"/>
    <property type="project" value="InterPro"/>
</dbReference>
<dbReference type="Pfam" id="PF07690">
    <property type="entry name" value="MFS_1"/>
    <property type="match status" value="1"/>
</dbReference>
<dbReference type="EMBL" id="BART01010671">
    <property type="protein sequence ID" value="GAG89881.1"/>
    <property type="molecule type" value="Genomic_DNA"/>
</dbReference>
<name>X1D080_9ZZZZ</name>
<keyword evidence="1" id="KW-1133">Transmembrane helix</keyword>
<sequence length="124" mass="13789">SFVSRKTIVILSYLTLGVMAYLLTTITDIFLIIVIMILLGISSFISFPAIFSYVSELTDDPSEGKTFGYIFTFQLGIGTLLLFISGVTADIWGIWTPFFILGFFSLLTALLFIINQSKLRPIAI</sequence>
<gene>
    <name evidence="3" type="ORF">S01H4_23091</name>
</gene>
<feature type="transmembrane region" description="Helical" evidence="1">
    <location>
        <begin position="29"/>
        <end position="54"/>
    </location>
</feature>
<dbReference type="InterPro" id="IPR020846">
    <property type="entry name" value="MFS_dom"/>
</dbReference>
<comment type="caution">
    <text evidence="3">The sequence shown here is derived from an EMBL/GenBank/DDBJ whole genome shotgun (WGS) entry which is preliminary data.</text>
</comment>
<keyword evidence="1" id="KW-0472">Membrane</keyword>
<dbReference type="SUPFAM" id="SSF103473">
    <property type="entry name" value="MFS general substrate transporter"/>
    <property type="match status" value="1"/>
</dbReference>
<dbReference type="InterPro" id="IPR036259">
    <property type="entry name" value="MFS_trans_sf"/>
</dbReference>
<evidence type="ECO:0000313" key="3">
    <source>
        <dbReference type="EMBL" id="GAG89881.1"/>
    </source>
</evidence>
<feature type="transmembrane region" description="Helical" evidence="1">
    <location>
        <begin position="94"/>
        <end position="114"/>
    </location>
</feature>
<feature type="non-terminal residue" evidence="3">
    <location>
        <position position="1"/>
    </location>
</feature>
<feature type="domain" description="Major facilitator superfamily (MFS) profile" evidence="2">
    <location>
        <begin position="1"/>
        <end position="124"/>
    </location>
</feature>
<dbReference type="Gene3D" id="1.20.1250.20">
    <property type="entry name" value="MFS general substrate transporter like domains"/>
    <property type="match status" value="1"/>
</dbReference>
<organism evidence="3">
    <name type="scientific">marine sediment metagenome</name>
    <dbReference type="NCBI Taxonomy" id="412755"/>
    <lineage>
        <taxon>unclassified sequences</taxon>
        <taxon>metagenomes</taxon>
        <taxon>ecological metagenomes</taxon>
    </lineage>
</organism>
<proteinExistence type="predicted"/>
<reference evidence="3" key="1">
    <citation type="journal article" date="2014" name="Front. Microbiol.">
        <title>High frequency of phylogenetically diverse reductive dehalogenase-homologous genes in deep subseafloor sedimentary metagenomes.</title>
        <authorList>
            <person name="Kawai M."/>
            <person name="Futagami T."/>
            <person name="Toyoda A."/>
            <person name="Takaki Y."/>
            <person name="Nishi S."/>
            <person name="Hori S."/>
            <person name="Arai W."/>
            <person name="Tsubouchi T."/>
            <person name="Morono Y."/>
            <person name="Uchiyama I."/>
            <person name="Ito T."/>
            <person name="Fujiyama A."/>
            <person name="Inagaki F."/>
            <person name="Takami H."/>
        </authorList>
    </citation>
    <scope>NUCLEOTIDE SEQUENCE</scope>
    <source>
        <strain evidence="3">Expedition CK06-06</strain>
    </source>
</reference>
<evidence type="ECO:0000256" key="1">
    <source>
        <dbReference type="SAM" id="Phobius"/>
    </source>
</evidence>
<dbReference type="PROSITE" id="PS50850">
    <property type="entry name" value="MFS"/>
    <property type="match status" value="1"/>
</dbReference>
<feature type="transmembrane region" description="Helical" evidence="1">
    <location>
        <begin position="66"/>
        <end position="88"/>
    </location>
</feature>